<evidence type="ECO:0000313" key="8">
    <source>
        <dbReference type="EMBL" id="QID81291.1"/>
    </source>
</evidence>
<feature type="transmembrane region" description="Helical" evidence="7">
    <location>
        <begin position="79"/>
        <end position="100"/>
    </location>
</feature>
<comment type="subcellular location">
    <subcellularLocation>
        <location evidence="1">Membrane</location>
        <topology evidence="1">Multi-pass membrane protein</topology>
    </subcellularLocation>
</comment>
<feature type="region of interest" description="Disordered" evidence="6">
    <location>
        <begin position="135"/>
        <end position="154"/>
    </location>
</feature>
<evidence type="ECO:0000313" key="9">
    <source>
        <dbReference type="Proteomes" id="UP000501346"/>
    </source>
</evidence>
<feature type="transmembrane region" description="Helical" evidence="7">
    <location>
        <begin position="12"/>
        <end position="32"/>
    </location>
</feature>
<dbReference type="AlphaFoldDB" id="A0A6C1DX09"/>
<dbReference type="GO" id="GO:0000422">
    <property type="term" value="P:autophagy of mitochondrion"/>
    <property type="evidence" value="ECO:0007669"/>
    <property type="project" value="TreeGrafter"/>
</dbReference>
<keyword evidence="3 7" id="KW-1133">Transmembrane helix</keyword>
<dbReference type="GO" id="GO:0005741">
    <property type="term" value="C:mitochondrial outer membrane"/>
    <property type="evidence" value="ECO:0007669"/>
    <property type="project" value="TreeGrafter"/>
</dbReference>
<organism evidence="8 9">
    <name type="scientific">Saccharomyces pastorianus</name>
    <name type="common">Lager yeast</name>
    <name type="synonym">Saccharomyces cerevisiae x Saccharomyces eubayanus</name>
    <dbReference type="NCBI Taxonomy" id="27292"/>
    <lineage>
        <taxon>Eukaryota</taxon>
        <taxon>Fungi</taxon>
        <taxon>Dikarya</taxon>
        <taxon>Ascomycota</taxon>
        <taxon>Saccharomycotina</taxon>
        <taxon>Saccharomycetes</taxon>
        <taxon>Saccharomycetales</taxon>
        <taxon>Saccharomycetaceae</taxon>
        <taxon>Saccharomyces</taxon>
    </lineage>
</organism>
<protein>
    <submittedName>
        <fullName evidence="8">Autophagy-protein 33</fullName>
    </submittedName>
</protein>
<evidence type="ECO:0000256" key="1">
    <source>
        <dbReference type="ARBA" id="ARBA00004141"/>
    </source>
</evidence>
<feature type="transmembrane region" description="Helical" evidence="7">
    <location>
        <begin position="52"/>
        <end position="72"/>
    </location>
</feature>
<dbReference type="OrthoDB" id="5336366at2759"/>
<dbReference type="Proteomes" id="UP000501346">
    <property type="component" value="Chromosome ScXII"/>
</dbReference>
<keyword evidence="9" id="KW-1185">Reference proteome</keyword>
<evidence type="ECO:0000256" key="2">
    <source>
        <dbReference type="ARBA" id="ARBA00022692"/>
    </source>
</evidence>
<dbReference type="InterPro" id="IPR051668">
    <property type="entry name" value="ATG33"/>
</dbReference>
<sequence length="197" mass="20356">MSVCLAITKGIAVSSIGLYSGLLASASLITSTTPLEVLTGSLTPTLTTLKNAATALGAFASTFFCVSFFGAPPSLRHPYLLYGMLAAPLSSFVLGCASNYQSRKYSKVSKESSLFPEDSKPAASELSDSIIDLGEDNHASENTPRDGKPAATTVSKPAEALHTGPPIHTKNLIAATAIAIVGFVQAVIGVYGEGQFI</sequence>
<dbReference type="PANTHER" id="PTHR37278">
    <property type="entry name" value="AUTOPHAGY-RELATED PROTEIN 33-RELATED"/>
    <property type="match status" value="1"/>
</dbReference>
<dbReference type="PANTHER" id="PTHR37278:SF1">
    <property type="entry name" value="AUTOPHAGY-RELATED PROTEIN 33-RELATED"/>
    <property type="match status" value="1"/>
</dbReference>
<evidence type="ECO:0000256" key="5">
    <source>
        <dbReference type="ARBA" id="ARBA00038013"/>
    </source>
</evidence>
<accession>A0A6C1DX09</accession>
<keyword evidence="4 7" id="KW-0472">Membrane</keyword>
<proteinExistence type="inferred from homology"/>
<name>A0A6C1DX09_SACPS</name>
<keyword evidence="2 7" id="KW-0812">Transmembrane</keyword>
<dbReference type="EMBL" id="CP048993">
    <property type="protein sequence ID" value="QID81291.1"/>
    <property type="molecule type" value="Genomic_DNA"/>
</dbReference>
<evidence type="ECO:0000256" key="7">
    <source>
        <dbReference type="SAM" id="Phobius"/>
    </source>
</evidence>
<reference evidence="8 9" key="1">
    <citation type="journal article" date="2019" name="BMC Genomics">
        <title>Chromosome level assembly and comparative genome analysis confirm lager-brewing yeasts originated from a single hybridization.</title>
        <authorList>
            <person name="Salazar A.N."/>
            <person name="Gorter de Vries A.R."/>
            <person name="van den Broek M."/>
            <person name="Brouwers N."/>
            <person name="de la Torre Cortes P."/>
            <person name="Kuijpers N.G.A."/>
            <person name="Daran J.G."/>
            <person name="Abeel T."/>
        </authorList>
    </citation>
    <scope>NUCLEOTIDE SEQUENCE [LARGE SCALE GENOMIC DNA]</scope>
    <source>
        <strain evidence="8 9">CBS 1483</strain>
    </source>
</reference>
<evidence type="ECO:0000256" key="6">
    <source>
        <dbReference type="SAM" id="MobiDB-lite"/>
    </source>
</evidence>
<dbReference type="GO" id="GO:0016236">
    <property type="term" value="P:macroautophagy"/>
    <property type="evidence" value="ECO:0007669"/>
    <property type="project" value="TreeGrafter"/>
</dbReference>
<feature type="transmembrane region" description="Helical" evidence="7">
    <location>
        <begin position="172"/>
        <end position="192"/>
    </location>
</feature>
<evidence type="ECO:0000256" key="4">
    <source>
        <dbReference type="ARBA" id="ARBA00023136"/>
    </source>
</evidence>
<evidence type="ECO:0000256" key="3">
    <source>
        <dbReference type="ARBA" id="ARBA00022989"/>
    </source>
</evidence>
<comment type="similarity">
    <text evidence="5">Belongs to the ATG33 family.</text>
</comment>
<gene>
    <name evidence="8" type="primary">ATG33_1</name>
    <name evidence="8" type="ORF">GRS66_003663</name>
</gene>
<feature type="compositionally biased region" description="Basic and acidic residues" evidence="6">
    <location>
        <begin position="135"/>
        <end position="148"/>
    </location>
</feature>